<reference evidence="3 4" key="1">
    <citation type="journal article" date="2019" name="Int. J. Syst. Evol. Microbiol.">
        <title>The Global Catalogue of Microorganisms (GCM) 10K type strain sequencing project: providing services to taxonomists for standard genome sequencing and annotation.</title>
        <authorList>
            <consortium name="The Broad Institute Genomics Platform"/>
            <consortium name="The Broad Institute Genome Sequencing Center for Infectious Disease"/>
            <person name="Wu L."/>
            <person name="Ma J."/>
        </authorList>
    </citation>
    <scope>NUCLEOTIDE SEQUENCE [LARGE SCALE GENOMIC DNA]</scope>
    <source>
        <strain evidence="3 4">JCM 15591</strain>
    </source>
</reference>
<evidence type="ECO:0000256" key="1">
    <source>
        <dbReference type="PROSITE-ProRule" id="PRU00169"/>
    </source>
</evidence>
<evidence type="ECO:0000313" key="3">
    <source>
        <dbReference type="EMBL" id="GAA1746799.1"/>
    </source>
</evidence>
<dbReference type="InterPro" id="IPR011006">
    <property type="entry name" value="CheY-like_superfamily"/>
</dbReference>
<sequence length="145" mass="15041">MAHSTSASEPTGPRRLSVLLYSDDITTRDAVRAGVGRRPSADLQIDSWRECATAAAVIEAVENDAFDLLVLDGEAAPVGGLGLCRQLKNEIFNCPPVLVLTGRPQDVWLASWSLADAAVPAPLDPVALCAGIGQALSAAPAPAAR</sequence>
<evidence type="ECO:0000313" key="4">
    <source>
        <dbReference type="Proteomes" id="UP001501475"/>
    </source>
</evidence>
<dbReference type="Proteomes" id="UP001501475">
    <property type="component" value="Unassembled WGS sequence"/>
</dbReference>
<comment type="caution">
    <text evidence="3">The sequence shown here is derived from an EMBL/GenBank/DDBJ whole genome shotgun (WGS) entry which is preliminary data.</text>
</comment>
<name>A0ABN2K262_9MICO</name>
<keyword evidence="4" id="KW-1185">Reference proteome</keyword>
<dbReference type="InterPro" id="IPR001789">
    <property type="entry name" value="Sig_transdc_resp-reg_receiver"/>
</dbReference>
<evidence type="ECO:0000259" key="2">
    <source>
        <dbReference type="PROSITE" id="PS50110"/>
    </source>
</evidence>
<organism evidence="3 4">
    <name type="scientific">Nostocoides vanveenii</name>
    <dbReference type="NCBI Taxonomy" id="330835"/>
    <lineage>
        <taxon>Bacteria</taxon>
        <taxon>Bacillati</taxon>
        <taxon>Actinomycetota</taxon>
        <taxon>Actinomycetes</taxon>
        <taxon>Micrococcales</taxon>
        <taxon>Intrasporangiaceae</taxon>
        <taxon>Nostocoides</taxon>
    </lineage>
</organism>
<dbReference type="SMART" id="SM00448">
    <property type="entry name" value="REC"/>
    <property type="match status" value="1"/>
</dbReference>
<keyword evidence="1" id="KW-0597">Phosphoprotein</keyword>
<dbReference type="SUPFAM" id="SSF52172">
    <property type="entry name" value="CheY-like"/>
    <property type="match status" value="1"/>
</dbReference>
<protein>
    <recommendedName>
        <fullName evidence="2">Response regulatory domain-containing protein</fullName>
    </recommendedName>
</protein>
<dbReference type="EMBL" id="BAAAPN010000011">
    <property type="protein sequence ID" value="GAA1746799.1"/>
    <property type="molecule type" value="Genomic_DNA"/>
</dbReference>
<dbReference type="PROSITE" id="PS50110">
    <property type="entry name" value="RESPONSE_REGULATORY"/>
    <property type="match status" value="1"/>
</dbReference>
<feature type="modified residue" description="4-aspartylphosphate" evidence="1">
    <location>
        <position position="72"/>
    </location>
</feature>
<feature type="domain" description="Response regulatory" evidence="2">
    <location>
        <begin position="17"/>
        <end position="136"/>
    </location>
</feature>
<accession>A0ABN2K262</accession>
<dbReference type="Gene3D" id="3.40.50.2300">
    <property type="match status" value="1"/>
</dbReference>
<dbReference type="RefSeq" id="WP_344061448.1">
    <property type="nucleotide sequence ID" value="NZ_BAAAPN010000011.1"/>
</dbReference>
<proteinExistence type="predicted"/>
<gene>
    <name evidence="3" type="ORF">GCM10009810_04320</name>
</gene>